<sequence length="845" mass="96474">MAVPELFTGEDGRVPAFQNREIGGKTWVTIGGDLDKLPSYITGRPIPSEDSVAPGGDKAFRGRLRPMKDVHFPDWYEPPFHWRAFWPTDPTKSGRLRKLFLDGSDVPIDPAYSLNTITPRLDVKDIYKDLYSRINRIVEDAGGKIIPNMPRDLWPSRNPWDLDRPFESVAAMQKAASDVKLLLLEGIAWVRWLHAVLPRIHKHRLFLSTEEDYLEICLLDLPSRGVVCNLAKDWREINIGFWLSSNVPVYYPWRLEERVQARFAKLSPILLSIYSSEEHVALDDIDPKGNYEEVARQSTEYDDFFQLKDPGYESLYETFEMGPSTEFYVVDFEGWGRRALLASLEISAYRNALHFQIESDGFDNSVTFWRWRPRDRALALQLPSHFDNFHDGNPTRSGGARSFLVPGKSLSNGVRIDPREYTHWTRASGGEPTTEDTMDVSSEEDGSTPLLFRLASSGKSSLATPPLERRSAPTPSAPVRRGKSLDLTRRGPMSRSPPVRDRSASPTRSVESLALTPIRRYSSTVQLLLREEVRPLTYPYSILHLTEQGAWNFLLMDVGVLILPDEKAEVRLRYFGNCVQDFRHVSNLLRLGIERRLHFSIGVPGNRLDWFAPRDLSPGTRTKLAALYSSSTIETPLKYESSTKFIAGYRARVTEVLSRPHARAFIGLGGAASWLAQYWGGKDLIVDFMQGPSVQTTIFRRGDNDLAHPASAGLYWDSVSAQEIDILFGHIPHADSNHERWLYPPEFVLEKDCDHYTGEWNETMDKIFEYLTKKISATSPKIEPKSRGKWKEWLQTYNRGKWAVERPKPADHDFEEVLGKLKRVGLQRSWDHLPLAKLYLPEQAE</sequence>
<evidence type="ECO:0000256" key="1">
    <source>
        <dbReference type="SAM" id="MobiDB-lite"/>
    </source>
</evidence>
<feature type="region of interest" description="Disordered" evidence="1">
    <location>
        <begin position="421"/>
        <end position="446"/>
    </location>
</feature>
<dbReference type="AlphaFoldDB" id="A0A409Y3B5"/>
<gene>
    <name evidence="2" type="ORF">CVT26_002412</name>
</gene>
<dbReference type="STRING" id="231916.A0A409Y3B5"/>
<proteinExistence type="predicted"/>
<dbReference type="Proteomes" id="UP000284706">
    <property type="component" value="Unassembled WGS sequence"/>
</dbReference>
<dbReference type="InParanoid" id="A0A409Y3B5"/>
<feature type="compositionally biased region" description="Acidic residues" evidence="1">
    <location>
        <begin position="433"/>
        <end position="446"/>
    </location>
</feature>
<comment type="caution">
    <text evidence="2">The sequence shown here is derived from an EMBL/GenBank/DDBJ whole genome shotgun (WGS) entry which is preliminary data.</text>
</comment>
<evidence type="ECO:0000313" key="3">
    <source>
        <dbReference type="Proteomes" id="UP000284706"/>
    </source>
</evidence>
<name>A0A409Y3B5_9AGAR</name>
<evidence type="ECO:0000313" key="2">
    <source>
        <dbReference type="EMBL" id="PPQ97536.1"/>
    </source>
</evidence>
<feature type="region of interest" description="Disordered" evidence="1">
    <location>
        <begin position="459"/>
        <end position="510"/>
    </location>
</feature>
<keyword evidence="3" id="KW-1185">Reference proteome</keyword>
<reference evidence="2 3" key="1">
    <citation type="journal article" date="2018" name="Evol. Lett.">
        <title>Horizontal gene cluster transfer increased hallucinogenic mushroom diversity.</title>
        <authorList>
            <person name="Reynolds H.T."/>
            <person name="Vijayakumar V."/>
            <person name="Gluck-Thaler E."/>
            <person name="Korotkin H.B."/>
            <person name="Matheny P.B."/>
            <person name="Slot J.C."/>
        </authorList>
    </citation>
    <scope>NUCLEOTIDE SEQUENCE [LARGE SCALE GENOMIC DNA]</scope>
    <source>
        <strain evidence="2 3">SRW20</strain>
    </source>
</reference>
<accession>A0A409Y3B5</accession>
<protein>
    <submittedName>
        <fullName evidence="2">Uncharacterized protein</fullName>
    </submittedName>
</protein>
<dbReference type="OrthoDB" id="2921818at2759"/>
<organism evidence="2 3">
    <name type="scientific">Gymnopilus dilepis</name>
    <dbReference type="NCBI Taxonomy" id="231916"/>
    <lineage>
        <taxon>Eukaryota</taxon>
        <taxon>Fungi</taxon>
        <taxon>Dikarya</taxon>
        <taxon>Basidiomycota</taxon>
        <taxon>Agaricomycotina</taxon>
        <taxon>Agaricomycetes</taxon>
        <taxon>Agaricomycetidae</taxon>
        <taxon>Agaricales</taxon>
        <taxon>Agaricineae</taxon>
        <taxon>Hymenogastraceae</taxon>
        <taxon>Gymnopilus</taxon>
    </lineage>
</organism>
<dbReference type="EMBL" id="NHYE01001228">
    <property type="protein sequence ID" value="PPQ97536.1"/>
    <property type="molecule type" value="Genomic_DNA"/>
</dbReference>